<evidence type="ECO:0000256" key="7">
    <source>
        <dbReference type="ARBA" id="ARBA00023277"/>
    </source>
</evidence>
<dbReference type="GO" id="GO:0008810">
    <property type="term" value="F:cellulase activity"/>
    <property type="evidence" value="ECO:0007669"/>
    <property type="project" value="UniProtKB-EC"/>
</dbReference>
<dbReference type="InterPro" id="IPR001547">
    <property type="entry name" value="Glyco_hydro_5"/>
</dbReference>
<comment type="similarity">
    <text evidence="2 13">Belongs to the glycosyl hydrolase 5 (cellulase A) family.</text>
</comment>
<keyword evidence="6" id="KW-0136">Cellulose degradation</keyword>
<evidence type="ECO:0000256" key="4">
    <source>
        <dbReference type="ARBA" id="ARBA00022729"/>
    </source>
</evidence>
<evidence type="ECO:0000256" key="9">
    <source>
        <dbReference type="ARBA" id="ARBA00023295"/>
    </source>
</evidence>
<dbReference type="PROSITE" id="PS00659">
    <property type="entry name" value="GLYCOSYL_HYDROL_F5"/>
    <property type="match status" value="1"/>
</dbReference>
<dbReference type="Gene3D" id="3.20.20.80">
    <property type="entry name" value="Glycosidases"/>
    <property type="match status" value="1"/>
</dbReference>
<evidence type="ECO:0000313" key="15">
    <source>
        <dbReference type="EMBL" id="ROW07310.1"/>
    </source>
</evidence>
<feature type="domain" description="Glycoside hydrolase family 5" evidence="14">
    <location>
        <begin position="36"/>
        <end position="289"/>
    </location>
</feature>
<reference evidence="15 16" key="1">
    <citation type="submission" date="2015-09" db="EMBL/GenBank/DDBJ databases">
        <title>Host preference determinants of Valsa canker pathogens revealed by comparative genomics.</title>
        <authorList>
            <person name="Yin Z."/>
            <person name="Huang L."/>
        </authorList>
    </citation>
    <scope>NUCLEOTIDE SEQUENCE [LARGE SCALE GENOMIC DNA]</scope>
    <source>
        <strain evidence="15 16">03-1</strain>
    </source>
</reference>
<dbReference type="Pfam" id="PF00150">
    <property type="entry name" value="Cellulase"/>
    <property type="match status" value="1"/>
</dbReference>
<keyword evidence="16" id="KW-1185">Reference proteome</keyword>
<keyword evidence="5 13" id="KW-0378">Hydrolase</keyword>
<gene>
    <name evidence="15" type="ORF">VMCG_03762</name>
</gene>
<comment type="function">
    <text evidence="11">Endoglucanase (EG) that cleaves the internal beta-1,4-glucosidic bonds in cellulose. The degradation of cellulose involves an interplay between different cellulolytic enzymes. Hydrolysis starts with EGs, which cut internal glycosidic linkages to reduce the polymerization degree of the substrate and creates new chain ends for exocellobiohydrolases (CBHs). The CBH release the disaccharide cellobiose from the non-reducing end of the cellulose polymer chain. Finally, beta-1,4-glucosidases hydrolyze the cellobiose and other short cello-oligosaccharides into glucose units.</text>
</comment>
<dbReference type="SUPFAM" id="SSF51445">
    <property type="entry name" value="(Trans)glycosidases"/>
    <property type="match status" value="1"/>
</dbReference>
<evidence type="ECO:0000256" key="5">
    <source>
        <dbReference type="ARBA" id="ARBA00022801"/>
    </source>
</evidence>
<organism evidence="15 16">
    <name type="scientific">Cytospora schulzeri</name>
    <dbReference type="NCBI Taxonomy" id="448051"/>
    <lineage>
        <taxon>Eukaryota</taxon>
        <taxon>Fungi</taxon>
        <taxon>Dikarya</taxon>
        <taxon>Ascomycota</taxon>
        <taxon>Pezizomycotina</taxon>
        <taxon>Sordariomycetes</taxon>
        <taxon>Sordariomycetidae</taxon>
        <taxon>Diaporthales</taxon>
        <taxon>Cytosporaceae</taxon>
        <taxon>Cytospora</taxon>
    </lineage>
</organism>
<dbReference type="OrthoDB" id="5823761at2759"/>
<evidence type="ECO:0000256" key="2">
    <source>
        <dbReference type="ARBA" id="ARBA00005641"/>
    </source>
</evidence>
<keyword evidence="4" id="KW-0732">Signal</keyword>
<name>A0A423WVB9_9PEZI</name>
<sequence length="324" mass="34476">MLSTQTSKTTTYAGVNLPGLDFSCDENGACKVNGVAVPNTGAAQMQHFTSQDHLNIFRLTVSWQYLTNDVVGGVLNATNFGTYDKLMQSCLSTGAKCVLDIHNYARWNGGIIGQGGPTNEQFAALWTSLATKYGTNANVIFGIMNEPHDLNVATWANTVQAVVTAIRKVAPNNIILIPGSAFSSAGKLPNEAGPYLLKVTNPDGSTNNIHFDVHMYLDADNSGSSPECVTNNTAKASAPLATWLRQNGRMAMVTETGGGNTASCEKYVCEELDYLNQNSDVYLGYIGWAAGAFGSSYALSLTPTGNAVSNFQDTSLMTACFSRA</sequence>
<evidence type="ECO:0000256" key="11">
    <source>
        <dbReference type="ARBA" id="ARBA00059691"/>
    </source>
</evidence>
<accession>A0A423WVB9</accession>
<evidence type="ECO:0000256" key="8">
    <source>
        <dbReference type="ARBA" id="ARBA00023283"/>
    </source>
</evidence>
<evidence type="ECO:0000256" key="6">
    <source>
        <dbReference type="ARBA" id="ARBA00023001"/>
    </source>
</evidence>
<dbReference type="InterPro" id="IPR018087">
    <property type="entry name" value="Glyco_hydro_5_CS"/>
</dbReference>
<dbReference type="AlphaFoldDB" id="A0A423WVB9"/>
<dbReference type="GO" id="GO:0030245">
    <property type="term" value="P:cellulose catabolic process"/>
    <property type="evidence" value="ECO:0007669"/>
    <property type="project" value="UniProtKB-KW"/>
</dbReference>
<keyword evidence="10" id="KW-0624">Polysaccharide degradation</keyword>
<keyword evidence="9 13" id="KW-0326">Glycosidase</keyword>
<keyword evidence="8" id="KW-0873">Pyrrolidone carboxylic acid</keyword>
<dbReference type="FunFam" id="3.20.20.80:FF:000124">
    <property type="entry name" value="Exported cellulase"/>
    <property type="match status" value="1"/>
</dbReference>
<dbReference type="STRING" id="356882.A0A423WVB9"/>
<evidence type="ECO:0000259" key="14">
    <source>
        <dbReference type="Pfam" id="PF00150"/>
    </source>
</evidence>
<evidence type="ECO:0000313" key="16">
    <source>
        <dbReference type="Proteomes" id="UP000283895"/>
    </source>
</evidence>
<evidence type="ECO:0000256" key="12">
    <source>
        <dbReference type="ARBA" id="ARBA00074271"/>
    </source>
</evidence>
<evidence type="ECO:0000256" key="3">
    <source>
        <dbReference type="ARBA" id="ARBA00012601"/>
    </source>
</evidence>
<dbReference type="EC" id="3.2.1.4" evidence="3"/>
<keyword evidence="7" id="KW-0119">Carbohydrate metabolism</keyword>
<evidence type="ECO:0000256" key="10">
    <source>
        <dbReference type="ARBA" id="ARBA00023326"/>
    </source>
</evidence>
<proteinExistence type="inferred from homology"/>
<dbReference type="PANTHER" id="PTHR34142">
    <property type="entry name" value="ENDO-BETA-1,4-GLUCANASE A"/>
    <property type="match status" value="1"/>
</dbReference>
<comment type="catalytic activity">
    <reaction evidence="1">
        <text>Endohydrolysis of (1-&gt;4)-beta-D-glucosidic linkages in cellulose, lichenin and cereal beta-D-glucans.</text>
        <dbReference type="EC" id="3.2.1.4"/>
    </reaction>
</comment>
<evidence type="ECO:0000256" key="1">
    <source>
        <dbReference type="ARBA" id="ARBA00000966"/>
    </source>
</evidence>
<dbReference type="Proteomes" id="UP000283895">
    <property type="component" value="Unassembled WGS sequence"/>
</dbReference>
<dbReference type="InterPro" id="IPR017853">
    <property type="entry name" value="GH"/>
</dbReference>
<comment type="caution">
    <text evidence="15">The sequence shown here is derived from an EMBL/GenBank/DDBJ whole genome shotgun (WGS) entry which is preliminary data.</text>
</comment>
<protein>
    <recommendedName>
        <fullName evidence="12">Endoglucanase EG-II</fullName>
        <ecNumber evidence="3">3.2.1.4</ecNumber>
    </recommendedName>
</protein>
<dbReference type="EMBL" id="LKEA01000008">
    <property type="protein sequence ID" value="ROW07310.1"/>
    <property type="molecule type" value="Genomic_DNA"/>
</dbReference>
<dbReference type="PANTHER" id="PTHR34142:SF5">
    <property type="entry name" value="CBM1 DOMAIN-CONTAINING PROTEIN"/>
    <property type="match status" value="1"/>
</dbReference>
<evidence type="ECO:0000256" key="13">
    <source>
        <dbReference type="RuleBase" id="RU361153"/>
    </source>
</evidence>